<keyword evidence="1" id="KW-0812">Transmembrane</keyword>
<keyword evidence="1" id="KW-1133">Transmembrane helix</keyword>
<comment type="caution">
    <text evidence="2">The sequence shown here is derived from an EMBL/GenBank/DDBJ whole genome shotgun (WGS) entry which is preliminary data.</text>
</comment>
<dbReference type="Proteomes" id="UP001234178">
    <property type="component" value="Unassembled WGS sequence"/>
</dbReference>
<evidence type="ECO:0000313" key="2">
    <source>
        <dbReference type="EMBL" id="KAK4030947.1"/>
    </source>
</evidence>
<reference evidence="2 3" key="1">
    <citation type="journal article" date="2023" name="Nucleic Acids Res.">
        <title>The hologenome of Daphnia magna reveals possible DNA methylation and microbiome-mediated evolution of the host genome.</title>
        <authorList>
            <person name="Chaturvedi A."/>
            <person name="Li X."/>
            <person name="Dhandapani V."/>
            <person name="Marshall H."/>
            <person name="Kissane S."/>
            <person name="Cuenca-Cambronero M."/>
            <person name="Asole G."/>
            <person name="Calvet F."/>
            <person name="Ruiz-Romero M."/>
            <person name="Marangio P."/>
            <person name="Guigo R."/>
            <person name="Rago D."/>
            <person name="Mirbahai L."/>
            <person name="Eastwood N."/>
            <person name="Colbourne J.K."/>
            <person name="Zhou J."/>
            <person name="Mallon E."/>
            <person name="Orsini L."/>
        </authorList>
    </citation>
    <scope>NUCLEOTIDE SEQUENCE [LARGE SCALE GENOMIC DNA]</scope>
    <source>
        <strain evidence="2">LRV0_1</strain>
    </source>
</reference>
<protein>
    <submittedName>
        <fullName evidence="2">Uncharacterized protein</fullName>
    </submittedName>
</protein>
<evidence type="ECO:0000313" key="3">
    <source>
        <dbReference type="Proteomes" id="UP001234178"/>
    </source>
</evidence>
<evidence type="ECO:0000256" key="1">
    <source>
        <dbReference type="SAM" id="Phobius"/>
    </source>
</evidence>
<proteinExistence type="predicted"/>
<organism evidence="2 3">
    <name type="scientific">Daphnia magna</name>
    <dbReference type="NCBI Taxonomy" id="35525"/>
    <lineage>
        <taxon>Eukaryota</taxon>
        <taxon>Metazoa</taxon>
        <taxon>Ecdysozoa</taxon>
        <taxon>Arthropoda</taxon>
        <taxon>Crustacea</taxon>
        <taxon>Branchiopoda</taxon>
        <taxon>Diplostraca</taxon>
        <taxon>Cladocera</taxon>
        <taxon>Anomopoda</taxon>
        <taxon>Daphniidae</taxon>
        <taxon>Daphnia</taxon>
    </lineage>
</organism>
<keyword evidence="1" id="KW-0472">Membrane</keyword>
<gene>
    <name evidence="2" type="ORF">OUZ56_024374</name>
</gene>
<keyword evidence="3" id="KW-1185">Reference proteome</keyword>
<dbReference type="EMBL" id="JAOYFB010000039">
    <property type="protein sequence ID" value="KAK4030947.1"/>
    <property type="molecule type" value="Genomic_DNA"/>
</dbReference>
<accession>A0ABR0B1C0</accession>
<name>A0ABR0B1C0_9CRUS</name>
<sequence length="130" mass="14548">MDAELFCFLRFWDPGVLGLDFVEAFSYAVLERYDVIHCASALSESWLVPDPQPAIRLELHRIPPFLGSHAFLAFLASATALLHCAFHQIWGRSLLIFLLGLDMVGNCSSAFVRLSAIHSPLPMMTIQNSR</sequence>
<feature type="transmembrane region" description="Helical" evidence="1">
    <location>
        <begin position="65"/>
        <end position="89"/>
    </location>
</feature>
<feature type="transmembrane region" description="Helical" evidence="1">
    <location>
        <begin position="95"/>
        <end position="114"/>
    </location>
</feature>